<feature type="domain" description="DUF1618" evidence="1">
    <location>
        <begin position="51"/>
        <end position="107"/>
    </location>
</feature>
<evidence type="ECO:0000259" key="1">
    <source>
        <dbReference type="Pfam" id="PF07762"/>
    </source>
</evidence>
<dbReference type="EMBL" id="LWDX02015256">
    <property type="protein sequence ID" value="OEL34483.1"/>
    <property type="molecule type" value="Genomic_DNA"/>
</dbReference>
<organism evidence="2 3">
    <name type="scientific">Dichanthelium oligosanthes</name>
    <dbReference type="NCBI Taxonomy" id="888268"/>
    <lineage>
        <taxon>Eukaryota</taxon>
        <taxon>Viridiplantae</taxon>
        <taxon>Streptophyta</taxon>
        <taxon>Embryophyta</taxon>
        <taxon>Tracheophyta</taxon>
        <taxon>Spermatophyta</taxon>
        <taxon>Magnoliopsida</taxon>
        <taxon>Liliopsida</taxon>
        <taxon>Poales</taxon>
        <taxon>Poaceae</taxon>
        <taxon>PACMAD clade</taxon>
        <taxon>Panicoideae</taxon>
        <taxon>Panicodae</taxon>
        <taxon>Paniceae</taxon>
        <taxon>Dichantheliinae</taxon>
        <taxon>Dichanthelium</taxon>
    </lineage>
</organism>
<name>A0A1E5WAP7_9POAL</name>
<evidence type="ECO:0000313" key="2">
    <source>
        <dbReference type="EMBL" id="OEL34483.1"/>
    </source>
</evidence>
<dbReference type="InterPro" id="IPR011676">
    <property type="entry name" value="DUF1618"/>
</dbReference>
<proteinExistence type="predicted"/>
<gene>
    <name evidence="2" type="ORF">BAE44_0004490</name>
</gene>
<dbReference type="Proteomes" id="UP000095767">
    <property type="component" value="Unassembled WGS sequence"/>
</dbReference>
<keyword evidence="3" id="KW-1185">Reference proteome</keyword>
<comment type="caution">
    <text evidence="2">The sequence shown here is derived from an EMBL/GenBank/DDBJ whole genome shotgun (WGS) entry which is preliminary data.</text>
</comment>
<dbReference type="Pfam" id="PF07762">
    <property type="entry name" value="DUF1618"/>
    <property type="match status" value="1"/>
</dbReference>
<protein>
    <recommendedName>
        <fullName evidence="1">DUF1618 domain-containing protein</fullName>
    </recommendedName>
</protein>
<reference evidence="2 3" key="1">
    <citation type="submission" date="2016-09" db="EMBL/GenBank/DDBJ databases">
        <title>The draft genome of Dichanthelium oligosanthes: A C3 panicoid grass species.</title>
        <authorList>
            <person name="Studer A.J."/>
            <person name="Schnable J.C."/>
            <person name="Brutnell T.P."/>
        </authorList>
    </citation>
    <scope>NUCLEOTIDE SEQUENCE [LARGE SCALE GENOMIC DNA]</scope>
    <source>
        <strain evidence="3">cv. Kellogg 1175</strain>
        <tissue evidence="2">Leaf</tissue>
    </source>
</reference>
<evidence type="ECO:0000313" key="3">
    <source>
        <dbReference type="Proteomes" id="UP000095767"/>
    </source>
</evidence>
<accession>A0A1E5WAP7</accession>
<dbReference type="AlphaFoldDB" id="A0A1E5WAP7"/>
<dbReference type="STRING" id="888268.A0A1E5WAP7"/>
<sequence length="121" mass="13989">MIYARGLVHQADESLITRTLVFRRSASERIYHVNTSSTTSSANRSPWPRIYRRTGMVTVWTLHLDHHGRSWRWSQEAQFSVRSLWELEDFKKARLPENLPKCPVVMPCPVVPAAQKAQDTG</sequence>